<dbReference type="EMBL" id="QKWP01000436">
    <property type="protein sequence ID" value="RIB20104.1"/>
    <property type="molecule type" value="Genomic_DNA"/>
</dbReference>
<evidence type="ECO:0000313" key="3">
    <source>
        <dbReference type="Proteomes" id="UP000266673"/>
    </source>
</evidence>
<protein>
    <submittedName>
        <fullName evidence="2">Uncharacterized protein</fullName>
    </submittedName>
</protein>
<feature type="compositionally biased region" description="Basic and acidic residues" evidence="1">
    <location>
        <begin position="28"/>
        <end position="53"/>
    </location>
</feature>
<name>A0A397VCB0_9GLOM</name>
<feature type="compositionally biased region" description="Polar residues" evidence="1">
    <location>
        <begin position="56"/>
        <end position="68"/>
    </location>
</feature>
<dbReference type="Proteomes" id="UP000266673">
    <property type="component" value="Unassembled WGS sequence"/>
</dbReference>
<evidence type="ECO:0000313" key="2">
    <source>
        <dbReference type="EMBL" id="RIB20104.1"/>
    </source>
</evidence>
<feature type="compositionally biased region" description="Basic and acidic residues" evidence="1">
    <location>
        <begin position="1"/>
        <end position="14"/>
    </location>
</feature>
<organism evidence="2 3">
    <name type="scientific">Gigaspora rosea</name>
    <dbReference type="NCBI Taxonomy" id="44941"/>
    <lineage>
        <taxon>Eukaryota</taxon>
        <taxon>Fungi</taxon>
        <taxon>Fungi incertae sedis</taxon>
        <taxon>Mucoromycota</taxon>
        <taxon>Glomeromycotina</taxon>
        <taxon>Glomeromycetes</taxon>
        <taxon>Diversisporales</taxon>
        <taxon>Gigasporaceae</taxon>
        <taxon>Gigaspora</taxon>
    </lineage>
</organism>
<dbReference type="AlphaFoldDB" id="A0A397VCB0"/>
<sequence>MEPIDKETKNLLTEKRRRKTSEEFTEPTNKERKNLPSKNDKITPKNDKEKLPKDLQNPSTKGQKTYQLKNEKLPNGKRRRTTEGLTEPTNKERKNQNYSLKYYRKT</sequence>
<comment type="caution">
    <text evidence="2">The sequence shown here is derived from an EMBL/GenBank/DDBJ whole genome shotgun (WGS) entry which is preliminary data.</text>
</comment>
<accession>A0A397VCB0</accession>
<keyword evidence="3" id="KW-1185">Reference proteome</keyword>
<proteinExistence type="predicted"/>
<reference evidence="2 3" key="1">
    <citation type="submission" date="2018-06" db="EMBL/GenBank/DDBJ databases">
        <title>Comparative genomics reveals the genomic features of Rhizophagus irregularis, R. cerebriforme, R. diaphanum and Gigaspora rosea, and their symbiotic lifestyle signature.</title>
        <authorList>
            <person name="Morin E."/>
            <person name="San Clemente H."/>
            <person name="Chen E.C.H."/>
            <person name="De La Providencia I."/>
            <person name="Hainaut M."/>
            <person name="Kuo A."/>
            <person name="Kohler A."/>
            <person name="Murat C."/>
            <person name="Tang N."/>
            <person name="Roy S."/>
            <person name="Loubradou J."/>
            <person name="Henrissat B."/>
            <person name="Grigoriev I.V."/>
            <person name="Corradi N."/>
            <person name="Roux C."/>
            <person name="Martin F.M."/>
        </authorList>
    </citation>
    <scope>NUCLEOTIDE SEQUENCE [LARGE SCALE GENOMIC DNA]</scope>
    <source>
        <strain evidence="2 3">DAOM 194757</strain>
    </source>
</reference>
<evidence type="ECO:0000256" key="1">
    <source>
        <dbReference type="SAM" id="MobiDB-lite"/>
    </source>
</evidence>
<gene>
    <name evidence="2" type="ORF">C2G38_2035523</name>
</gene>
<feature type="region of interest" description="Disordered" evidence="1">
    <location>
        <begin position="1"/>
        <end position="106"/>
    </location>
</feature>